<name>A0A9N9H0G9_9GLOM</name>
<sequence>MSTHQNIICSVSDMVDEINCTDKDSSDKIDDTGEDAIDNEINDDYFTGEKHVESDCESNGSYAEDLSFDANISQEDEDELSHLYCNIAEEASSLFEGCSGKCGPYFPNFTAAMLFIWIHKHMI</sequence>
<keyword evidence="2" id="KW-1185">Reference proteome</keyword>
<feature type="non-terminal residue" evidence="1">
    <location>
        <position position="123"/>
    </location>
</feature>
<comment type="caution">
    <text evidence="1">The sequence shown here is derived from an EMBL/GenBank/DDBJ whole genome shotgun (WGS) entry which is preliminary data.</text>
</comment>
<organism evidence="1 2">
    <name type="scientific">Paraglomus brasilianum</name>
    <dbReference type="NCBI Taxonomy" id="144538"/>
    <lineage>
        <taxon>Eukaryota</taxon>
        <taxon>Fungi</taxon>
        <taxon>Fungi incertae sedis</taxon>
        <taxon>Mucoromycota</taxon>
        <taxon>Glomeromycotina</taxon>
        <taxon>Glomeromycetes</taxon>
        <taxon>Paraglomerales</taxon>
        <taxon>Paraglomeraceae</taxon>
        <taxon>Paraglomus</taxon>
    </lineage>
</organism>
<evidence type="ECO:0000313" key="1">
    <source>
        <dbReference type="EMBL" id="CAG8643437.1"/>
    </source>
</evidence>
<dbReference type="Proteomes" id="UP000789739">
    <property type="component" value="Unassembled WGS sequence"/>
</dbReference>
<dbReference type="AlphaFoldDB" id="A0A9N9H0G9"/>
<proteinExistence type="predicted"/>
<accession>A0A9N9H0G9</accession>
<protein>
    <submittedName>
        <fullName evidence="1">1418_t:CDS:1</fullName>
    </submittedName>
</protein>
<evidence type="ECO:0000313" key="2">
    <source>
        <dbReference type="Proteomes" id="UP000789739"/>
    </source>
</evidence>
<dbReference type="EMBL" id="CAJVPI010002441">
    <property type="protein sequence ID" value="CAG8643437.1"/>
    <property type="molecule type" value="Genomic_DNA"/>
</dbReference>
<gene>
    <name evidence="1" type="ORF">PBRASI_LOCUS9896</name>
</gene>
<reference evidence="1" key="1">
    <citation type="submission" date="2021-06" db="EMBL/GenBank/DDBJ databases">
        <authorList>
            <person name="Kallberg Y."/>
            <person name="Tangrot J."/>
            <person name="Rosling A."/>
        </authorList>
    </citation>
    <scope>NUCLEOTIDE SEQUENCE</scope>
    <source>
        <strain evidence="1">BR232B</strain>
    </source>
</reference>
<dbReference type="OrthoDB" id="2447443at2759"/>